<dbReference type="Proteomes" id="UP000261231">
    <property type="component" value="Unassembled WGS sequence"/>
</dbReference>
<organism evidence="2 3">
    <name type="scientific">Coprococcus catus</name>
    <dbReference type="NCBI Taxonomy" id="116085"/>
    <lineage>
        <taxon>Bacteria</taxon>
        <taxon>Bacillati</taxon>
        <taxon>Bacillota</taxon>
        <taxon>Clostridia</taxon>
        <taxon>Lachnospirales</taxon>
        <taxon>Lachnospiraceae</taxon>
        <taxon>Coprococcus</taxon>
    </lineage>
</organism>
<dbReference type="GeneID" id="57432075"/>
<sequence>MEKSKVEFVYKNISSLNKISIVNKKIFRILPYICVPSLAIGGIAVFLKEMLPIKGVLPNYIRLVCLVIFFLTFLMWLVSFFFEYIFLFLWKCPVCKGKFPWYKTTLGYLGEEGGSLVNKEVKDICDRKNKKISLIQYENSNLIIPKKCPHCGEVIWKK</sequence>
<dbReference type="EMBL" id="QVFD01000005">
    <property type="protein sequence ID" value="RGC47979.1"/>
    <property type="molecule type" value="Genomic_DNA"/>
</dbReference>
<protein>
    <submittedName>
        <fullName evidence="2">Uncharacterized protein</fullName>
    </submittedName>
</protein>
<comment type="caution">
    <text evidence="2">The sequence shown here is derived from an EMBL/GenBank/DDBJ whole genome shotgun (WGS) entry which is preliminary data.</text>
</comment>
<evidence type="ECO:0000256" key="1">
    <source>
        <dbReference type="SAM" id="Phobius"/>
    </source>
</evidence>
<gene>
    <name evidence="2" type="ORF">DW747_07395</name>
</gene>
<feature type="transmembrane region" description="Helical" evidence="1">
    <location>
        <begin position="29"/>
        <end position="48"/>
    </location>
</feature>
<keyword evidence="1" id="KW-0812">Transmembrane</keyword>
<evidence type="ECO:0000313" key="3">
    <source>
        <dbReference type="Proteomes" id="UP000261231"/>
    </source>
</evidence>
<feature type="transmembrane region" description="Helical" evidence="1">
    <location>
        <begin position="60"/>
        <end position="90"/>
    </location>
</feature>
<keyword evidence="1" id="KW-1133">Transmembrane helix</keyword>
<reference evidence="2 3" key="1">
    <citation type="submission" date="2018-08" db="EMBL/GenBank/DDBJ databases">
        <title>A genome reference for cultivated species of the human gut microbiota.</title>
        <authorList>
            <person name="Zou Y."/>
            <person name="Xue W."/>
            <person name="Luo G."/>
        </authorList>
    </citation>
    <scope>NUCLEOTIDE SEQUENCE [LARGE SCALE GENOMIC DNA]</scope>
    <source>
        <strain evidence="2 3">AM28-39</strain>
    </source>
</reference>
<evidence type="ECO:0000313" key="2">
    <source>
        <dbReference type="EMBL" id="RGC47979.1"/>
    </source>
</evidence>
<dbReference type="OrthoDB" id="9863003at2"/>
<keyword evidence="3" id="KW-1185">Reference proteome</keyword>
<accession>A0A3E2XP82</accession>
<dbReference type="RefSeq" id="WP_003023125.1">
    <property type="nucleotide sequence ID" value="NZ_JAQDKA010000004.1"/>
</dbReference>
<name>A0A3E2XP82_9FIRM</name>
<dbReference type="AlphaFoldDB" id="A0A3E2XP82"/>
<keyword evidence="1" id="KW-0472">Membrane</keyword>
<proteinExistence type="predicted"/>